<keyword evidence="3" id="KW-0633">Potassium transport</keyword>
<gene>
    <name evidence="14" type="primary">LOC110785920</name>
</gene>
<dbReference type="OrthoDB" id="1861329at2759"/>
<dbReference type="KEGG" id="soe:110785920"/>
<accession>A0A9R0IBH2</accession>
<dbReference type="InterPro" id="IPR006153">
    <property type="entry name" value="Cation/H_exchanger_TM"/>
</dbReference>
<feature type="transmembrane region" description="Helical" evidence="10">
    <location>
        <begin position="242"/>
        <end position="263"/>
    </location>
</feature>
<evidence type="ECO:0000259" key="12">
    <source>
        <dbReference type="Pfam" id="PF23259"/>
    </source>
</evidence>
<evidence type="ECO:0000256" key="6">
    <source>
        <dbReference type="ARBA" id="ARBA00022989"/>
    </source>
</evidence>
<evidence type="ECO:0000256" key="10">
    <source>
        <dbReference type="SAM" id="Phobius"/>
    </source>
</evidence>
<feature type="transmembrane region" description="Helical" evidence="10">
    <location>
        <begin position="349"/>
        <end position="371"/>
    </location>
</feature>
<dbReference type="Gene3D" id="1.20.1530.20">
    <property type="match status" value="1"/>
</dbReference>
<evidence type="ECO:0000256" key="5">
    <source>
        <dbReference type="ARBA" id="ARBA00022958"/>
    </source>
</evidence>
<dbReference type="GO" id="GO:0015297">
    <property type="term" value="F:antiporter activity"/>
    <property type="evidence" value="ECO:0007669"/>
    <property type="project" value="InterPro"/>
</dbReference>
<evidence type="ECO:0000313" key="13">
    <source>
        <dbReference type="Proteomes" id="UP000813463"/>
    </source>
</evidence>
<dbReference type="RefSeq" id="XP_021846127.1">
    <property type="nucleotide sequence ID" value="XM_021990435.2"/>
</dbReference>
<keyword evidence="4 10" id="KW-0812">Transmembrane</keyword>
<protein>
    <submittedName>
        <fullName evidence="14">Cation/H(+) antiporter 24</fullName>
    </submittedName>
</protein>
<dbReference type="GO" id="GO:0016020">
    <property type="term" value="C:membrane"/>
    <property type="evidence" value="ECO:0007669"/>
    <property type="project" value="UniProtKB-SubCell"/>
</dbReference>
<dbReference type="Pfam" id="PF23259">
    <property type="entry name" value="CHX17_C"/>
    <property type="match status" value="1"/>
</dbReference>
<feature type="transmembrane region" description="Helical" evidence="10">
    <location>
        <begin position="284"/>
        <end position="302"/>
    </location>
</feature>
<evidence type="ECO:0000256" key="8">
    <source>
        <dbReference type="ARBA" id="ARBA00023136"/>
    </source>
</evidence>
<feature type="transmembrane region" description="Helical" evidence="10">
    <location>
        <begin position="113"/>
        <end position="131"/>
    </location>
</feature>
<feature type="transmembrane region" description="Helical" evidence="10">
    <location>
        <begin position="175"/>
        <end position="196"/>
    </location>
</feature>
<evidence type="ECO:0000256" key="3">
    <source>
        <dbReference type="ARBA" id="ARBA00022538"/>
    </source>
</evidence>
<keyword evidence="13" id="KW-1185">Reference proteome</keyword>
<reference evidence="13" key="1">
    <citation type="journal article" date="2021" name="Nat. Commun.">
        <title>Genomic analyses provide insights into spinach domestication and the genetic basis of agronomic traits.</title>
        <authorList>
            <person name="Cai X."/>
            <person name="Sun X."/>
            <person name="Xu C."/>
            <person name="Sun H."/>
            <person name="Wang X."/>
            <person name="Ge C."/>
            <person name="Zhang Z."/>
            <person name="Wang Q."/>
            <person name="Fei Z."/>
            <person name="Jiao C."/>
            <person name="Wang Q."/>
        </authorList>
    </citation>
    <scope>NUCLEOTIDE SEQUENCE [LARGE SCALE GENOMIC DNA]</scope>
    <source>
        <strain evidence="13">cv. Varoflay</strain>
    </source>
</reference>
<keyword evidence="6 10" id="KW-1133">Transmembrane helix</keyword>
<feature type="transmembrane region" description="Helical" evidence="10">
    <location>
        <begin position="143"/>
        <end position="163"/>
    </location>
</feature>
<feature type="domain" description="Cation/H(+) antiporter C-terminal" evidence="12">
    <location>
        <begin position="645"/>
        <end position="788"/>
    </location>
</feature>
<keyword evidence="8 10" id="KW-0472">Membrane</keyword>
<dbReference type="GO" id="GO:0098662">
    <property type="term" value="P:inorganic cation transmembrane transport"/>
    <property type="evidence" value="ECO:0000318"/>
    <property type="project" value="GO_Central"/>
</dbReference>
<evidence type="ECO:0000256" key="2">
    <source>
        <dbReference type="ARBA" id="ARBA00022448"/>
    </source>
</evidence>
<feature type="transmembrane region" description="Helical" evidence="10">
    <location>
        <begin position="45"/>
        <end position="64"/>
    </location>
</feature>
<keyword evidence="2" id="KW-0813">Transport</keyword>
<sequence>MDQALSELNGSAVIDYHGRVVEIICRRNRGTHAFSIFQGTSPLDFSFTTLLLEMSIVLIFSQIMRFALKPLKQPKVICDIIAGIILGPSVLGHNENFAKNVIPDNSRFVIQNIGIMGFMFFMFVTAVKTDLGVITKAGKKHWVIAISGLIVPLICIGVVIACIRGYMDPQLRRDVSIGGIVSAVIITSFPVIYSILRDMQLLSSDIGRIALTTALISDLIGIVVIIIFEALKVGEGKKVNTIYYMLTVAGVGTLIFGGVPLVMEWINRQTPEGKPVDQKYITTTLLAVFVVAFFSDFIGAAIGNGPLWLGLAIPNGPPIGATIVNKSEVFMNDILMPFAYATIGLKTNVFAMTGCWSCLTPLFAMAVMGYVSKLISVSMSARWMDMSYRDSLAMGFMLSLRGQTEFLLYLHWIDLKIVNTPSFSLMVILTIIMTSISTPILDYLYDPTRPYMINKKRTIQHTVQDSELRILACIYDQESVASLFSLLEFANPTCKDRFIVFALYLIELVGRAAPVFIDHTKQSDDYYDNNNEAVHNAIKLYEEVRTDSITMNFFTSVTPQRTMYQDICEIALLNKVGFIILPFHKKCIEDGNDFSTAILRQGVQSANANTLSHAPCSVGILACKNAAAWGTLPARTSHRVHRQFAMLFLGGPDAREALSLAARMVEHPDVSLIVVRFLASEYKGDNESERKLDDGVVTWFWVKNEMNDKVVYKEVVVSNGFETVSAVQSLNDSVPIDLWVVGRKSGINPTLLEGLSDWSDNPELGLIGDFLVSLDFNTSGSVLVVQQQVLRDQRASPWACY</sequence>
<dbReference type="GO" id="GO:0006885">
    <property type="term" value="P:regulation of pH"/>
    <property type="evidence" value="ECO:0000318"/>
    <property type="project" value="GO_Central"/>
</dbReference>
<dbReference type="InterPro" id="IPR050794">
    <property type="entry name" value="CPA2_transporter"/>
</dbReference>
<proteinExistence type="inferred from homology"/>
<evidence type="ECO:0000256" key="9">
    <source>
        <dbReference type="ARBA" id="ARBA00038341"/>
    </source>
</evidence>
<evidence type="ECO:0000256" key="1">
    <source>
        <dbReference type="ARBA" id="ARBA00004141"/>
    </source>
</evidence>
<comment type="subcellular location">
    <subcellularLocation>
        <location evidence="1">Membrane</location>
        <topology evidence="1">Multi-pass membrane protein</topology>
    </subcellularLocation>
</comment>
<dbReference type="GeneID" id="110785920"/>
<reference evidence="14" key="2">
    <citation type="submission" date="2025-08" db="UniProtKB">
        <authorList>
            <consortium name="RefSeq"/>
        </authorList>
    </citation>
    <scope>IDENTIFICATION</scope>
    <source>
        <tissue evidence="14">Leaf</tissue>
    </source>
</reference>
<dbReference type="PANTHER" id="PTHR32468">
    <property type="entry name" value="CATION/H + ANTIPORTER"/>
    <property type="match status" value="1"/>
</dbReference>
<evidence type="ECO:0000256" key="4">
    <source>
        <dbReference type="ARBA" id="ARBA00022692"/>
    </source>
</evidence>
<evidence type="ECO:0000313" key="14">
    <source>
        <dbReference type="RefSeq" id="XP_021846127.1"/>
    </source>
</evidence>
<dbReference type="InterPro" id="IPR038770">
    <property type="entry name" value="Na+/solute_symporter_sf"/>
</dbReference>
<feature type="transmembrane region" description="Helical" evidence="10">
    <location>
        <begin position="425"/>
        <end position="445"/>
    </location>
</feature>
<feature type="transmembrane region" description="Helical" evidence="10">
    <location>
        <begin position="392"/>
        <end position="413"/>
    </location>
</feature>
<comment type="similarity">
    <text evidence="9">Belongs to the monovalent cation:proton antiporter 2 (CPA2) transporter (TC 2.A.37) family. CHX (TC 2.A.37.4) subfamily.</text>
</comment>
<dbReference type="PANTHER" id="PTHR32468:SF109">
    <property type="entry name" value="CATION_H(+) ANTIPORTER 24-RELATED"/>
    <property type="match status" value="1"/>
</dbReference>
<dbReference type="AlphaFoldDB" id="A0A9R0IBH2"/>
<name>A0A9R0IBH2_SPIOL</name>
<dbReference type="GO" id="GO:1902600">
    <property type="term" value="P:proton transmembrane transport"/>
    <property type="evidence" value="ECO:0007669"/>
    <property type="project" value="InterPro"/>
</dbReference>
<evidence type="ECO:0000256" key="7">
    <source>
        <dbReference type="ARBA" id="ARBA00023065"/>
    </source>
</evidence>
<keyword evidence="7" id="KW-0406">Ion transport</keyword>
<feature type="transmembrane region" description="Helical" evidence="10">
    <location>
        <begin position="208"/>
        <end position="230"/>
    </location>
</feature>
<keyword evidence="5" id="KW-0630">Potassium</keyword>
<dbReference type="Proteomes" id="UP000813463">
    <property type="component" value="Chromosome 6"/>
</dbReference>
<feature type="domain" description="Cation/H+ exchanger transmembrane" evidence="11">
    <location>
        <begin position="62"/>
        <end position="440"/>
    </location>
</feature>
<evidence type="ECO:0000259" key="11">
    <source>
        <dbReference type="Pfam" id="PF00999"/>
    </source>
</evidence>
<dbReference type="InterPro" id="IPR057290">
    <property type="entry name" value="CHX17_C"/>
</dbReference>
<dbReference type="GO" id="GO:0012505">
    <property type="term" value="C:endomembrane system"/>
    <property type="evidence" value="ECO:0000318"/>
    <property type="project" value="GO_Central"/>
</dbReference>
<dbReference type="Pfam" id="PF00999">
    <property type="entry name" value="Na_H_Exchanger"/>
    <property type="match status" value="1"/>
</dbReference>
<dbReference type="GO" id="GO:0006813">
    <property type="term" value="P:potassium ion transport"/>
    <property type="evidence" value="ECO:0007669"/>
    <property type="project" value="UniProtKB-KW"/>
</dbReference>
<organism evidence="13 14">
    <name type="scientific">Spinacia oleracea</name>
    <name type="common">Spinach</name>
    <dbReference type="NCBI Taxonomy" id="3562"/>
    <lineage>
        <taxon>Eukaryota</taxon>
        <taxon>Viridiplantae</taxon>
        <taxon>Streptophyta</taxon>
        <taxon>Embryophyta</taxon>
        <taxon>Tracheophyta</taxon>
        <taxon>Spermatophyta</taxon>
        <taxon>Magnoliopsida</taxon>
        <taxon>eudicotyledons</taxon>
        <taxon>Gunneridae</taxon>
        <taxon>Pentapetalae</taxon>
        <taxon>Caryophyllales</taxon>
        <taxon>Chenopodiaceae</taxon>
        <taxon>Chenopodioideae</taxon>
        <taxon>Anserineae</taxon>
        <taxon>Spinacia</taxon>
    </lineage>
</organism>